<reference evidence="8" key="1">
    <citation type="submission" date="2014-08" db="EMBL/GenBank/DDBJ databases">
        <authorList>
            <person name="Murali S."/>
            <person name="Richards S."/>
            <person name="Bandaranaike D."/>
            <person name="Bellair M."/>
            <person name="Blankenburg K."/>
            <person name="Chao H."/>
            <person name="Dinh H."/>
            <person name="Doddapaneni H."/>
            <person name="Dugan-Rocha S."/>
            <person name="Elkadiri S."/>
            <person name="Gnanaolivu R."/>
            <person name="Hughes D."/>
            <person name="Lee S."/>
            <person name="Li M."/>
            <person name="Ming W."/>
            <person name="Munidasa M."/>
            <person name="Muniz J."/>
            <person name="Nguyen L."/>
            <person name="Osuji N."/>
            <person name="Pu L.-L."/>
            <person name="Puazo M."/>
            <person name="Skinner E."/>
            <person name="Qu C."/>
            <person name="Quiroz J."/>
            <person name="Raj R."/>
            <person name="Weissenberger G."/>
            <person name="Xin Y."/>
            <person name="Zou X."/>
            <person name="Han Y."/>
            <person name="Worley K."/>
            <person name="Muzny D."/>
            <person name="Gibbs R."/>
        </authorList>
    </citation>
    <scope>NUCLEOTIDE SEQUENCE</scope>
    <source>
        <strain evidence="8">HAZT.00-mixed</strain>
        <tissue evidence="8">Whole organism</tissue>
    </source>
</reference>
<evidence type="ECO:0000256" key="3">
    <source>
        <dbReference type="ARBA" id="ARBA00022692"/>
    </source>
</evidence>
<evidence type="ECO:0000256" key="1">
    <source>
        <dbReference type="ARBA" id="ARBA00004141"/>
    </source>
</evidence>
<dbReference type="Proteomes" id="UP000711488">
    <property type="component" value="Unassembled WGS sequence"/>
</dbReference>
<feature type="transmembrane region" description="Helical" evidence="7">
    <location>
        <begin position="312"/>
        <end position="340"/>
    </location>
</feature>
<dbReference type="Pfam" id="PF00860">
    <property type="entry name" value="Xan_ur_permease"/>
    <property type="match status" value="1"/>
</dbReference>
<sequence length="579" mass="61954">MASNRTSVTTLYAGSPDSSPASVPRMLSYTRTGDAADLQPDARSHTMAPTALEMTEVGRGVPEGEDFRRTQQQMDKKLKEEDQRRKKEEMDGHMEEKLLYGVEDNPPWYTCIMLGLQHYLMMVESTVSIPYLLTPLLCLPPHHAARALIASTIIFVSGIVTFVQTTFGVRLPIVQGGTHGFLGPILSILALLPCPPQAEIDGLTEDEFTQLWTLRMRNIQGAICVASIFQVVVGATGAIGGLLRWITPLVIAPTISLIGFSLYPIATSKCASNWGIASLTIVLLIVFSQYLGEVPMPVPVYRQGRWTVGRAYVFKLIPVVVLAVGLAWATCWALTAAGLLPEGDAARTDARLAVVADAPWFRVPYPCQWGAPQVTLAGTVGVLAGVLASIVESIGDYYACARIAGAPPPPPHAINRGIFTEGVGTFLAGLYGTGSGTTSYSQNIGAVAVTKVGSRRVIQYAGVIMLLCGLMGKVGAVFIIIPEPIIGGIFVVVFSMITSVGLSALQHVVLSSPRNLFVLGFSVFTGLAVPMWVKQHPGSLRTGVAELDQLLLVLLSTSMFVGGCLGFLLDNTVPGRDSW</sequence>
<evidence type="ECO:0000256" key="2">
    <source>
        <dbReference type="ARBA" id="ARBA00008821"/>
    </source>
</evidence>
<dbReference type="AlphaFoldDB" id="A0A6A0GV94"/>
<organism evidence="8">
    <name type="scientific">Hyalella azteca</name>
    <name type="common">Amphipod</name>
    <dbReference type="NCBI Taxonomy" id="294128"/>
    <lineage>
        <taxon>Eukaryota</taxon>
        <taxon>Metazoa</taxon>
        <taxon>Ecdysozoa</taxon>
        <taxon>Arthropoda</taxon>
        <taxon>Crustacea</taxon>
        <taxon>Multicrustacea</taxon>
        <taxon>Malacostraca</taxon>
        <taxon>Eumalacostraca</taxon>
        <taxon>Peracarida</taxon>
        <taxon>Amphipoda</taxon>
        <taxon>Senticaudata</taxon>
        <taxon>Talitrida</taxon>
        <taxon>Talitroidea</taxon>
        <taxon>Hyalellidae</taxon>
        <taxon>Hyalella</taxon>
    </lineage>
</organism>
<feature type="transmembrane region" description="Helical" evidence="7">
    <location>
        <begin position="516"/>
        <end position="533"/>
    </location>
</feature>
<comment type="caution">
    <text evidence="8">The sequence shown here is derived from an EMBL/GenBank/DDBJ whole genome shotgun (WGS) entry which is preliminary data.</text>
</comment>
<keyword evidence="4 7" id="KW-1133">Transmembrane helix</keyword>
<feature type="compositionally biased region" description="Basic and acidic residues" evidence="6">
    <location>
        <begin position="65"/>
        <end position="91"/>
    </location>
</feature>
<feature type="transmembrane region" description="Helical" evidence="7">
    <location>
        <begin position="219"/>
        <end position="239"/>
    </location>
</feature>
<evidence type="ECO:0000313" key="8">
    <source>
        <dbReference type="EMBL" id="KAA0189710.1"/>
    </source>
</evidence>
<dbReference type="PANTHER" id="PTHR11119">
    <property type="entry name" value="XANTHINE-URACIL / VITAMIN C PERMEASE FAMILY MEMBER"/>
    <property type="match status" value="1"/>
</dbReference>
<comment type="similarity">
    <text evidence="2">Belongs to the nucleobase:cation symporter-2 (NCS2) (TC 2.A.40) family.</text>
</comment>
<feature type="compositionally biased region" description="Polar residues" evidence="6">
    <location>
        <begin position="1"/>
        <end position="21"/>
    </location>
</feature>
<name>A0A6A0GV94_HYAAZ</name>
<feature type="transmembrane region" description="Helical" evidence="7">
    <location>
        <begin position="549"/>
        <end position="569"/>
    </location>
</feature>
<dbReference type="EMBL" id="JQDR03013372">
    <property type="protein sequence ID" value="KAA0189710.1"/>
    <property type="molecule type" value="Genomic_DNA"/>
</dbReference>
<feature type="transmembrane region" description="Helical" evidence="7">
    <location>
        <begin position="485"/>
        <end position="504"/>
    </location>
</feature>
<dbReference type="GO" id="GO:0016020">
    <property type="term" value="C:membrane"/>
    <property type="evidence" value="ECO:0007669"/>
    <property type="project" value="UniProtKB-SubCell"/>
</dbReference>
<reference evidence="8" key="3">
    <citation type="submission" date="2019-06" db="EMBL/GenBank/DDBJ databases">
        <authorList>
            <person name="Poynton C."/>
            <person name="Hasenbein S."/>
            <person name="Benoit J.B."/>
            <person name="Sepulveda M.S."/>
            <person name="Poelchau M.F."/>
            <person name="Murali S.C."/>
            <person name="Chen S."/>
            <person name="Glastad K.M."/>
            <person name="Werren J.H."/>
            <person name="Vineis J.H."/>
            <person name="Bowen J.L."/>
            <person name="Friedrich M."/>
            <person name="Jones J."/>
            <person name="Robertson H.M."/>
            <person name="Feyereisen R."/>
            <person name="Mechler-Hickson A."/>
            <person name="Mathers N."/>
            <person name="Lee C.E."/>
            <person name="Colbourne J.K."/>
            <person name="Biales A."/>
            <person name="Johnston J.S."/>
            <person name="Wellborn G.A."/>
            <person name="Rosendale A.J."/>
            <person name="Cridge A.G."/>
            <person name="Munoz-Torres M.C."/>
            <person name="Bain P.A."/>
            <person name="Manny A.R."/>
            <person name="Major K.M."/>
            <person name="Lambert F.N."/>
            <person name="Vulpe C.D."/>
            <person name="Tuck P."/>
            <person name="Blalock B.J."/>
            <person name="Lin Y.-Y."/>
            <person name="Smith M.E."/>
            <person name="Ochoa-Acuna H."/>
            <person name="Chen M.-J.M."/>
            <person name="Childers C.P."/>
            <person name="Qu J."/>
            <person name="Dugan S."/>
            <person name="Lee S.L."/>
            <person name="Chao H."/>
            <person name="Dinh H."/>
            <person name="Han Y."/>
            <person name="Doddapaneni H."/>
            <person name="Worley K.C."/>
            <person name="Muzny D.M."/>
            <person name="Gibbs R.A."/>
            <person name="Richards S."/>
        </authorList>
    </citation>
    <scope>NUCLEOTIDE SEQUENCE</scope>
    <source>
        <strain evidence="8">HAZT.00-mixed</strain>
        <tissue evidence="8">Whole organism</tissue>
    </source>
</reference>
<feature type="transmembrane region" description="Helical" evidence="7">
    <location>
        <begin position="144"/>
        <end position="163"/>
    </location>
</feature>
<reference evidence="8" key="2">
    <citation type="journal article" date="2018" name="Environ. Sci. Technol.">
        <title>The Toxicogenome of Hyalella azteca: A Model for Sediment Ecotoxicology and Evolutionary Toxicology.</title>
        <authorList>
            <person name="Poynton H.C."/>
            <person name="Hasenbein S."/>
            <person name="Benoit J.B."/>
            <person name="Sepulveda M.S."/>
            <person name="Poelchau M.F."/>
            <person name="Hughes D.S.T."/>
            <person name="Murali S.C."/>
            <person name="Chen S."/>
            <person name="Glastad K.M."/>
            <person name="Goodisman M.A.D."/>
            <person name="Werren J.H."/>
            <person name="Vineis J.H."/>
            <person name="Bowen J.L."/>
            <person name="Friedrich M."/>
            <person name="Jones J."/>
            <person name="Robertson H.M."/>
            <person name="Feyereisen R."/>
            <person name="Mechler-Hickson A."/>
            <person name="Mathers N."/>
            <person name="Lee C.E."/>
            <person name="Colbourne J.K."/>
            <person name="Biales A."/>
            <person name="Johnston J.S."/>
            <person name="Wellborn G.A."/>
            <person name="Rosendale A.J."/>
            <person name="Cridge A.G."/>
            <person name="Munoz-Torres M.C."/>
            <person name="Bain P.A."/>
            <person name="Manny A.R."/>
            <person name="Major K.M."/>
            <person name="Lambert F.N."/>
            <person name="Vulpe C.D."/>
            <person name="Tuck P."/>
            <person name="Blalock B.J."/>
            <person name="Lin Y.Y."/>
            <person name="Smith M.E."/>
            <person name="Ochoa-Acuna H."/>
            <person name="Chen M.M."/>
            <person name="Childers C.P."/>
            <person name="Qu J."/>
            <person name="Dugan S."/>
            <person name="Lee S.L."/>
            <person name="Chao H."/>
            <person name="Dinh H."/>
            <person name="Han Y."/>
            <person name="Doddapaneni H."/>
            <person name="Worley K.C."/>
            <person name="Muzny D.M."/>
            <person name="Gibbs R.A."/>
            <person name="Richards S."/>
        </authorList>
    </citation>
    <scope>NUCLEOTIDE SEQUENCE</scope>
    <source>
        <strain evidence="8">HAZT.00-mixed</strain>
        <tissue evidence="8">Whole organism</tissue>
    </source>
</reference>
<protein>
    <submittedName>
        <fullName evidence="8">Uncharacterized protein</fullName>
    </submittedName>
</protein>
<evidence type="ECO:0000256" key="6">
    <source>
        <dbReference type="SAM" id="MobiDB-lite"/>
    </source>
</evidence>
<keyword evidence="5 7" id="KW-0472">Membrane</keyword>
<keyword evidence="3 7" id="KW-0812">Transmembrane</keyword>
<accession>A0A6A0GV94</accession>
<comment type="subcellular location">
    <subcellularLocation>
        <location evidence="1">Membrane</location>
        <topology evidence="1">Multi-pass membrane protein</topology>
    </subcellularLocation>
</comment>
<evidence type="ECO:0000256" key="5">
    <source>
        <dbReference type="ARBA" id="ARBA00023136"/>
    </source>
</evidence>
<feature type="transmembrane region" description="Helical" evidence="7">
    <location>
        <begin position="273"/>
        <end position="292"/>
    </location>
</feature>
<feature type="transmembrane region" description="Helical" evidence="7">
    <location>
        <begin position="245"/>
        <end position="266"/>
    </location>
</feature>
<dbReference type="GO" id="GO:0022857">
    <property type="term" value="F:transmembrane transporter activity"/>
    <property type="evidence" value="ECO:0007669"/>
    <property type="project" value="InterPro"/>
</dbReference>
<proteinExistence type="inferred from homology"/>
<dbReference type="InterPro" id="IPR006043">
    <property type="entry name" value="NCS2"/>
</dbReference>
<gene>
    <name evidence="8" type="ORF">HAZT_HAZT009560</name>
</gene>
<feature type="region of interest" description="Disordered" evidence="6">
    <location>
        <begin position="1"/>
        <end position="91"/>
    </location>
</feature>
<feature type="transmembrane region" description="Helical" evidence="7">
    <location>
        <begin position="460"/>
        <end position="479"/>
    </location>
</feature>
<evidence type="ECO:0000256" key="7">
    <source>
        <dbReference type="SAM" id="Phobius"/>
    </source>
</evidence>
<evidence type="ECO:0000256" key="4">
    <source>
        <dbReference type="ARBA" id="ARBA00022989"/>
    </source>
</evidence>